<dbReference type="Proteomes" id="UP000054350">
    <property type="component" value="Unassembled WGS sequence"/>
</dbReference>
<gene>
    <name evidence="1" type="ORF">AMAG_16766</name>
</gene>
<dbReference type="AlphaFoldDB" id="A0A0L0TBZ6"/>
<evidence type="ECO:0000313" key="1">
    <source>
        <dbReference type="EMBL" id="KNE72277.1"/>
    </source>
</evidence>
<dbReference type="SUPFAM" id="SSF52047">
    <property type="entry name" value="RNI-like"/>
    <property type="match status" value="1"/>
</dbReference>
<evidence type="ECO:0000313" key="2">
    <source>
        <dbReference type="Proteomes" id="UP000054350"/>
    </source>
</evidence>
<organism evidence="1 2">
    <name type="scientific">Allomyces macrogynus (strain ATCC 38327)</name>
    <name type="common">Allomyces javanicus var. macrogynus</name>
    <dbReference type="NCBI Taxonomy" id="578462"/>
    <lineage>
        <taxon>Eukaryota</taxon>
        <taxon>Fungi</taxon>
        <taxon>Fungi incertae sedis</taxon>
        <taxon>Blastocladiomycota</taxon>
        <taxon>Blastocladiomycetes</taxon>
        <taxon>Blastocladiales</taxon>
        <taxon>Blastocladiaceae</taxon>
        <taxon>Allomyces</taxon>
    </lineage>
</organism>
<dbReference type="VEuPathDB" id="FungiDB:AMAG_16766"/>
<accession>A0A0L0TBZ6</accession>
<protein>
    <submittedName>
        <fullName evidence="1">Uncharacterized protein</fullName>
    </submittedName>
</protein>
<reference evidence="1 2" key="1">
    <citation type="submission" date="2009-11" db="EMBL/GenBank/DDBJ databases">
        <title>Annotation of Allomyces macrogynus ATCC 38327.</title>
        <authorList>
            <consortium name="The Broad Institute Genome Sequencing Platform"/>
            <person name="Russ C."/>
            <person name="Cuomo C."/>
            <person name="Burger G."/>
            <person name="Gray M.W."/>
            <person name="Holland P.W.H."/>
            <person name="King N."/>
            <person name="Lang F.B.F."/>
            <person name="Roger A.J."/>
            <person name="Ruiz-Trillo I."/>
            <person name="Young S.K."/>
            <person name="Zeng Q."/>
            <person name="Gargeya S."/>
            <person name="Fitzgerald M."/>
            <person name="Haas B."/>
            <person name="Abouelleil A."/>
            <person name="Alvarado L."/>
            <person name="Arachchi H.M."/>
            <person name="Berlin A."/>
            <person name="Chapman S.B."/>
            <person name="Gearin G."/>
            <person name="Goldberg J."/>
            <person name="Griggs A."/>
            <person name="Gujja S."/>
            <person name="Hansen M."/>
            <person name="Heiman D."/>
            <person name="Howarth C."/>
            <person name="Larimer J."/>
            <person name="Lui A."/>
            <person name="MacDonald P.J.P."/>
            <person name="McCowen C."/>
            <person name="Montmayeur A."/>
            <person name="Murphy C."/>
            <person name="Neiman D."/>
            <person name="Pearson M."/>
            <person name="Priest M."/>
            <person name="Roberts A."/>
            <person name="Saif S."/>
            <person name="Shea T."/>
            <person name="Sisk P."/>
            <person name="Stolte C."/>
            <person name="Sykes S."/>
            <person name="Wortman J."/>
            <person name="Nusbaum C."/>
            <person name="Birren B."/>
        </authorList>
    </citation>
    <scope>NUCLEOTIDE SEQUENCE [LARGE SCALE GENOMIC DNA]</scope>
    <source>
        <strain evidence="1 2">ATCC 38327</strain>
    </source>
</reference>
<keyword evidence="2" id="KW-1185">Reference proteome</keyword>
<sequence length="257" mass="27617">MLDIISTVLPRAQRVMLGCLDDLDVFTTNLNEIDALGSLPTTLSTMTMAFADKMLNASGAGVAIRRLACLLAKSSVLCMSFSFDISIYSHEWNKPAMLLGNAYGEEDVVVALLLTSLVLAKVSNLVTLDVTGANFDEVGVMNAIIAALSATLTTLRDCQQVPSLQSLYIEPKIIFEREKLTVLAQDAIPELRGLARLNTLAHVAWDLTAEVDSFLTALADAVPNLFVLDLSRNQKLGDGIVDQLVPSSNTATSGVWS</sequence>
<proteinExistence type="predicted"/>
<reference evidence="2" key="2">
    <citation type="submission" date="2009-11" db="EMBL/GenBank/DDBJ databases">
        <title>The Genome Sequence of Allomyces macrogynus strain ATCC 38327.</title>
        <authorList>
            <consortium name="The Broad Institute Genome Sequencing Platform"/>
            <person name="Russ C."/>
            <person name="Cuomo C."/>
            <person name="Shea T."/>
            <person name="Young S.K."/>
            <person name="Zeng Q."/>
            <person name="Koehrsen M."/>
            <person name="Haas B."/>
            <person name="Borodovsky M."/>
            <person name="Guigo R."/>
            <person name="Alvarado L."/>
            <person name="Berlin A."/>
            <person name="Borenstein D."/>
            <person name="Chen Z."/>
            <person name="Engels R."/>
            <person name="Freedman E."/>
            <person name="Gellesch M."/>
            <person name="Goldberg J."/>
            <person name="Griggs A."/>
            <person name="Gujja S."/>
            <person name="Heiman D."/>
            <person name="Hepburn T."/>
            <person name="Howarth C."/>
            <person name="Jen D."/>
            <person name="Larson L."/>
            <person name="Lewis B."/>
            <person name="Mehta T."/>
            <person name="Park D."/>
            <person name="Pearson M."/>
            <person name="Roberts A."/>
            <person name="Saif S."/>
            <person name="Shenoy N."/>
            <person name="Sisk P."/>
            <person name="Stolte C."/>
            <person name="Sykes S."/>
            <person name="Walk T."/>
            <person name="White J."/>
            <person name="Yandava C."/>
            <person name="Burger G."/>
            <person name="Gray M.W."/>
            <person name="Holland P.W.H."/>
            <person name="King N."/>
            <person name="Lang F.B.F."/>
            <person name="Roger A.J."/>
            <person name="Ruiz-Trillo I."/>
            <person name="Lander E."/>
            <person name="Nusbaum C."/>
        </authorList>
    </citation>
    <scope>NUCLEOTIDE SEQUENCE [LARGE SCALE GENOMIC DNA]</scope>
    <source>
        <strain evidence="2">ATCC 38327</strain>
    </source>
</reference>
<name>A0A0L0TBZ6_ALLM3</name>
<dbReference type="EMBL" id="GG745378">
    <property type="protein sequence ID" value="KNE72277.1"/>
    <property type="molecule type" value="Genomic_DNA"/>
</dbReference>